<feature type="signal peptide" evidence="1">
    <location>
        <begin position="1"/>
        <end position="17"/>
    </location>
</feature>
<dbReference type="InParanoid" id="E9HM68"/>
<reference evidence="2 3" key="1">
    <citation type="journal article" date="2011" name="Science">
        <title>The ecoresponsive genome of Daphnia pulex.</title>
        <authorList>
            <person name="Colbourne J.K."/>
            <person name="Pfrender M.E."/>
            <person name="Gilbert D."/>
            <person name="Thomas W.K."/>
            <person name="Tucker A."/>
            <person name="Oakley T.H."/>
            <person name="Tokishita S."/>
            <person name="Aerts A."/>
            <person name="Arnold G.J."/>
            <person name="Basu M.K."/>
            <person name="Bauer D.J."/>
            <person name="Caceres C.E."/>
            <person name="Carmel L."/>
            <person name="Casola C."/>
            <person name="Choi J.H."/>
            <person name="Detter J.C."/>
            <person name="Dong Q."/>
            <person name="Dusheyko S."/>
            <person name="Eads B.D."/>
            <person name="Frohlich T."/>
            <person name="Geiler-Samerotte K.A."/>
            <person name="Gerlach D."/>
            <person name="Hatcher P."/>
            <person name="Jogdeo S."/>
            <person name="Krijgsveld J."/>
            <person name="Kriventseva E.V."/>
            <person name="Kultz D."/>
            <person name="Laforsch C."/>
            <person name="Lindquist E."/>
            <person name="Lopez J."/>
            <person name="Manak J.R."/>
            <person name="Muller J."/>
            <person name="Pangilinan J."/>
            <person name="Patwardhan R.P."/>
            <person name="Pitluck S."/>
            <person name="Pritham E.J."/>
            <person name="Rechtsteiner A."/>
            <person name="Rho M."/>
            <person name="Rogozin I.B."/>
            <person name="Sakarya O."/>
            <person name="Salamov A."/>
            <person name="Schaack S."/>
            <person name="Shapiro H."/>
            <person name="Shiga Y."/>
            <person name="Skalitzky C."/>
            <person name="Smith Z."/>
            <person name="Souvorov A."/>
            <person name="Sung W."/>
            <person name="Tang Z."/>
            <person name="Tsuchiya D."/>
            <person name="Tu H."/>
            <person name="Vos H."/>
            <person name="Wang M."/>
            <person name="Wolf Y.I."/>
            <person name="Yamagata H."/>
            <person name="Yamada T."/>
            <person name="Ye Y."/>
            <person name="Shaw J.R."/>
            <person name="Andrews J."/>
            <person name="Crease T.J."/>
            <person name="Tang H."/>
            <person name="Lucas S.M."/>
            <person name="Robertson H.M."/>
            <person name="Bork P."/>
            <person name="Koonin E.V."/>
            <person name="Zdobnov E.M."/>
            <person name="Grigoriev I.V."/>
            <person name="Lynch M."/>
            <person name="Boore J.L."/>
        </authorList>
    </citation>
    <scope>NUCLEOTIDE SEQUENCE [LARGE SCALE GENOMIC DNA]</scope>
</reference>
<dbReference type="EMBL" id="GL732684">
    <property type="protein sequence ID" value="EFX67181.1"/>
    <property type="molecule type" value="Genomic_DNA"/>
</dbReference>
<evidence type="ECO:0000313" key="3">
    <source>
        <dbReference type="Proteomes" id="UP000000305"/>
    </source>
</evidence>
<dbReference type="HOGENOM" id="CLU_2457040_0_0_1"/>
<gene>
    <name evidence="2" type="ORF">DAPPUDRAFT_262035</name>
</gene>
<sequence>MKVLLVMFSLLLVCATAVPQWWPYVHQQQSLYMSSMFPGYNNFAVAQQSSNYGGYPYAQQQPNHFLAFPAYPSHSAAAAAAVATSGSFY</sequence>
<name>E9HM68_DAPPU</name>
<accession>E9HM68</accession>
<proteinExistence type="predicted"/>
<keyword evidence="3" id="KW-1185">Reference proteome</keyword>
<evidence type="ECO:0000256" key="1">
    <source>
        <dbReference type="SAM" id="SignalP"/>
    </source>
</evidence>
<evidence type="ECO:0000313" key="2">
    <source>
        <dbReference type="EMBL" id="EFX67181.1"/>
    </source>
</evidence>
<dbReference type="AlphaFoldDB" id="E9HM68"/>
<keyword evidence="1" id="KW-0732">Signal</keyword>
<protein>
    <submittedName>
        <fullName evidence="2">Uncharacterized protein</fullName>
    </submittedName>
</protein>
<feature type="chain" id="PRO_5003241224" evidence="1">
    <location>
        <begin position="18"/>
        <end position="89"/>
    </location>
</feature>
<dbReference type="KEGG" id="dpx:DAPPUDRAFT_262035"/>
<dbReference type="OrthoDB" id="10377194at2759"/>
<organism evidence="2 3">
    <name type="scientific">Daphnia pulex</name>
    <name type="common">Water flea</name>
    <dbReference type="NCBI Taxonomy" id="6669"/>
    <lineage>
        <taxon>Eukaryota</taxon>
        <taxon>Metazoa</taxon>
        <taxon>Ecdysozoa</taxon>
        <taxon>Arthropoda</taxon>
        <taxon>Crustacea</taxon>
        <taxon>Branchiopoda</taxon>
        <taxon>Diplostraca</taxon>
        <taxon>Cladocera</taxon>
        <taxon>Anomopoda</taxon>
        <taxon>Daphniidae</taxon>
        <taxon>Daphnia</taxon>
    </lineage>
</organism>
<dbReference type="Proteomes" id="UP000000305">
    <property type="component" value="Unassembled WGS sequence"/>
</dbReference>